<evidence type="ECO:0000256" key="6">
    <source>
        <dbReference type="ARBA" id="ARBA00013031"/>
    </source>
</evidence>
<accession>A0A0K1JJ21</accession>
<dbReference type="Gene3D" id="3.40.50.1970">
    <property type="match status" value="1"/>
</dbReference>
<evidence type="ECO:0000256" key="13">
    <source>
        <dbReference type="ARBA" id="ARBA00023027"/>
    </source>
</evidence>
<feature type="binding site" evidence="17">
    <location>
        <position position="182"/>
    </location>
    <ligand>
        <name>Zn(2+)</name>
        <dbReference type="ChEBI" id="CHEBI:29105"/>
    </ligand>
</feature>
<feature type="binding site" evidence="17">
    <location>
        <begin position="69"/>
        <end position="74"/>
    </location>
    <ligand>
        <name>NAD(+)</name>
        <dbReference type="ChEBI" id="CHEBI:57540"/>
    </ligand>
</feature>
<dbReference type="Pfam" id="PF01761">
    <property type="entry name" value="DHQ_synthase"/>
    <property type="match status" value="1"/>
</dbReference>
<dbReference type="FunFam" id="3.40.50.1970:FF:000012">
    <property type="entry name" value="3-dehydroquinate synthase"/>
    <property type="match status" value="1"/>
</dbReference>
<evidence type="ECO:0000256" key="11">
    <source>
        <dbReference type="ARBA" id="ARBA00022741"/>
    </source>
</evidence>
<comment type="similarity">
    <text evidence="5 17">Belongs to the sugar phosphate cyclases superfamily. Dehydroquinate synthase family.</text>
</comment>
<dbReference type="NCBIfam" id="TIGR01357">
    <property type="entry name" value="aroB"/>
    <property type="match status" value="1"/>
</dbReference>
<feature type="binding site" evidence="17">
    <location>
        <begin position="127"/>
        <end position="128"/>
    </location>
    <ligand>
        <name>NAD(+)</name>
        <dbReference type="ChEBI" id="CHEBI:57540"/>
    </ligand>
</feature>
<name>A0A0K1JJ21_9MICO</name>
<dbReference type="GO" id="GO:0005737">
    <property type="term" value="C:cytoplasm"/>
    <property type="evidence" value="ECO:0007669"/>
    <property type="project" value="UniProtKB-SubCell"/>
</dbReference>
<evidence type="ECO:0000256" key="14">
    <source>
        <dbReference type="ARBA" id="ARBA00023141"/>
    </source>
</evidence>
<dbReference type="InterPro" id="IPR016037">
    <property type="entry name" value="DHQ_synth_AroB"/>
</dbReference>
<reference evidence="20 21" key="1">
    <citation type="submission" date="2015-03" db="EMBL/GenBank/DDBJ databases">
        <title>Luteipulveratus halotolerans sp. nov., a novel actinobacterium (Dermacoccaceae) from Sarawak, Malaysia.</title>
        <authorList>
            <person name="Juboi H."/>
            <person name="Basik A."/>
            <person name="Shamsul S.S."/>
            <person name="Arnold P."/>
            <person name="Schmitt E.K."/>
            <person name="Sanglier J.-J."/>
            <person name="Yeo T."/>
        </authorList>
    </citation>
    <scope>NUCLEOTIDE SEQUENCE [LARGE SCALE GENOMIC DNA]</scope>
    <source>
        <strain evidence="20 21">MN07-A0370</strain>
    </source>
</reference>
<dbReference type="UniPathway" id="UPA00053">
    <property type="reaction ID" value="UER00085"/>
</dbReference>
<evidence type="ECO:0000256" key="10">
    <source>
        <dbReference type="ARBA" id="ARBA00022723"/>
    </source>
</evidence>
<dbReference type="PANTHER" id="PTHR43622">
    <property type="entry name" value="3-DEHYDROQUINATE SYNTHASE"/>
    <property type="match status" value="1"/>
</dbReference>
<feature type="binding site" evidence="17">
    <location>
        <position position="140"/>
    </location>
    <ligand>
        <name>NAD(+)</name>
        <dbReference type="ChEBI" id="CHEBI:57540"/>
    </ligand>
</feature>
<evidence type="ECO:0000256" key="15">
    <source>
        <dbReference type="ARBA" id="ARBA00023239"/>
    </source>
</evidence>
<evidence type="ECO:0000256" key="8">
    <source>
        <dbReference type="ARBA" id="ARBA00022490"/>
    </source>
</evidence>
<dbReference type="GO" id="GO:0003856">
    <property type="term" value="F:3-dehydroquinate synthase activity"/>
    <property type="evidence" value="ECO:0007669"/>
    <property type="project" value="UniProtKB-UniRule"/>
</dbReference>
<evidence type="ECO:0000256" key="4">
    <source>
        <dbReference type="ARBA" id="ARBA00004661"/>
    </source>
</evidence>
<keyword evidence="16 17" id="KW-0170">Cobalt</keyword>
<dbReference type="InterPro" id="IPR030960">
    <property type="entry name" value="DHQS/DOIS_N"/>
</dbReference>
<dbReference type="OrthoDB" id="9806583at2"/>
<comment type="function">
    <text evidence="17">Catalyzes the conversion of 3-deoxy-D-arabino-heptulosonate 7-phosphate (DAHP) to dehydroquinate (DHQ).</text>
</comment>
<keyword evidence="12 17" id="KW-0862">Zinc</keyword>
<dbReference type="GO" id="GO:0008652">
    <property type="term" value="P:amino acid biosynthetic process"/>
    <property type="evidence" value="ECO:0007669"/>
    <property type="project" value="UniProtKB-KW"/>
</dbReference>
<keyword evidence="15 17" id="KW-0456">Lyase</keyword>
<dbReference type="GO" id="GO:0046872">
    <property type="term" value="F:metal ion binding"/>
    <property type="evidence" value="ECO:0007669"/>
    <property type="project" value="UniProtKB-KW"/>
</dbReference>
<dbReference type="PIRSF" id="PIRSF001455">
    <property type="entry name" value="DHQ_synth"/>
    <property type="match status" value="1"/>
</dbReference>
<dbReference type="InterPro" id="IPR050071">
    <property type="entry name" value="Dehydroquinate_synthase"/>
</dbReference>
<dbReference type="GO" id="GO:0009423">
    <property type="term" value="P:chorismate biosynthetic process"/>
    <property type="evidence" value="ECO:0007669"/>
    <property type="project" value="UniProtKB-UniRule"/>
</dbReference>
<comment type="cofactor">
    <cofactor evidence="2 17">
        <name>NAD(+)</name>
        <dbReference type="ChEBI" id="CHEBI:57540"/>
    </cofactor>
</comment>
<keyword evidence="21" id="KW-1185">Reference proteome</keyword>
<evidence type="ECO:0000256" key="7">
    <source>
        <dbReference type="ARBA" id="ARBA00017684"/>
    </source>
</evidence>
<dbReference type="PATRIC" id="fig|571913.6.peg.2834"/>
<feature type="binding site" evidence="17">
    <location>
        <begin position="103"/>
        <end position="107"/>
    </location>
    <ligand>
        <name>NAD(+)</name>
        <dbReference type="ChEBI" id="CHEBI:57540"/>
    </ligand>
</feature>
<feature type="binding site" evidence="17">
    <location>
        <position position="261"/>
    </location>
    <ligand>
        <name>Zn(2+)</name>
        <dbReference type="ChEBI" id="CHEBI:29105"/>
    </ligand>
</feature>
<dbReference type="Gene3D" id="1.20.1090.10">
    <property type="entry name" value="Dehydroquinate synthase-like - alpha domain"/>
    <property type="match status" value="1"/>
</dbReference>
<keyword evidence="8 17" id="KW-0963">Cytoplasm</keyword>
<evidence type="ECO:0000256" key="16">
    <source>
        <dbReference type="ARBA" id="ARBA00023285"/>
    </source>
</evidence>
<gene>
    <name evidence="17" type="primary">aroB</name>
    <name evidence="20" type="ORF">VV02_13945</name>
</gene>
<evidence type="ECO:0000256" key="9">
    <source>
        <dbReference type="ARBA" id="ARBA00022605"/>
    </source>
</evidence>
<comment type="catalytic activity">
    <reaction evidence="1 17">
        <text>7-phospho-2-dehydro-3-deoxy-D-arabino-heptonate = 3-dehydroquinate + phosphate</text>
        <dbReference type="Rhea" id="RHEA:21968"/>
        <dbReference type="ChEBI" id="CHEBI:32364"/>
        <dbReference type="ChEBI" id="CHEBI:43474"/>
        <dbReference type="ChEBI" id="CHEBI:58394"/>
        <dbReference type="EC" id="4.2.3.4"/>
    </reaction>
</comment>
<proteinExistence type="inferred from homology"/>
<dbReference type="SUPFAM" id="SSF56796">
    <property type="entry name" value="Dehydroquinate synthase-like"/>
    <property type="match status" value="1"/>
</dbReference>
<feature type="binding site" evidence="17">
    <location>
        <begin position="167"/>
        <end position="170"/>
    </location>
    <ligand>
        <name>NAD(+)</name>
        <dbReference type="ChEBI" id="CHEBI:57540"/>
    </ligand>
</feature>
<keyword evidence="11 17" id="KW-0547">Nucleotide-binding</keyword>
<dbReference type="PANTHER" id="PTHR43622:SF7">
    <property type="entry name" value="3-DEHYDROQUINATE SYNTHASE, CHLOROPLASTIC"/>
    <property type="match status" value="1"/>
</dbReference>
<dbReference type="Pfam" id="PF24621">
    <property type="entry name" value="DHQS_C"/>
    <property type="match status" value="1"/>
</dbReference>
<dbReference type="InterPro" id="IPR056179">
    <property type="entry name" value="DHQS_C"/>
</dbReference>
<comment type="pathway">
    <text evidence="4 17">Metabolic intermediate biosynthesis; chorismate biosynthesis; chorismate from D-erythrose 4-phosphate and phosphoenolpyruvate: step 2/7.</text>
</comment>
<evidence type="ECO:0000256" key="5">
    <source>
        <dbReference type="ARBA" id="ARBA00005412"/>
    </source>
</evidence>
<evidence type="ECO:0000256" key="1">
    <source>
        <dbReference type="ARBA" id="ARBA00001393"/>
    </source>
</evidence>
<evidence type="ECO:0000256" key="17">
    <source>
        <dbReference type="HAMAP-Rule" id="MF_00110"/>
    </source>
</evidence>
<dbReference type="Proteomes" id="UP000066480">
    <property type="component" value="Chromosome"/>
</dbReference>
<evidence type="ECO:0000313" key="21">
    <source>
        <dbReference type="Proteomes" id="UP000066480"/>
    </source>
</evidence>
<dbReference type="CDD" id="cd08195">
    <property type="entry name" value="DHQS"/>
    <property type="match status" value="1"/>
</dbReference>
<dbReference type="AlphaFoldDB" id="A0A0K1JJ21"/>
<protein>
    <recommendedName>
        <fullName evidence="7 17">3-dehydroquinate synthase</fullName>
        <shortName evidence="17">DHQS</shortName>
        <ecNumber evidence="6 17">4.2.3.4</ecNumber>
    </recommendedName>
</protein>
<dbReference type="STRING" id="571913.VV02_13945"/>
<evidence type="ECO:0000259" key="19">
    <source>
        <dbReference type="Pfam" id="PF24621"/>
    </source>
</evidence>
<dbReference type="KEGG" id="lmoi:VV02_13945"/>
<dbReference type="EMBL" id="CP011112">
    <property type="protein sequence ID" value="AKU16709.1"/>
    <property type="molecule type" value="Genomic_DNA"/>
</dbReference>
<dbReference type="GO" id="GO:0009073">
    <property type="term" value="P:aromatic amino acid family biosynthetic process"/>
    <property type="evidence" value="ECO:0007669"/>
    <property type="project" value="UniProtKB-KW"/>
</dbReference>
<evidence type="ECO:0000256" key="2">
    <source>
        <dbReference type="ARBA" id="ARBA00001911"/>
    </source>
</evidence>
<organism evidence="20 21">
    <name type="scientific">Luteipulveratus mongoliensis</name>
    <dbReference type="NCBI Taxonomy" id="571913"/>
    <lineage>
        <taxon>Bacteria</taxon>
        <taxon>Bacillati</taxon>
        <taxon>Actinomycetota</taxon>
        <taxon>Actinomycetes</taxon>
        <taxon>Micrococcales</taxon>
        <taxon>Dermacoccaceae</taxon>
        <taxon>Luteipulveratus</taxon>
    </lineage>
</organism>
<comment type="subcellular location">
    <subcellularLocation>
        <location evidence="3 17">Cytoplasm</location>
    </subcellularLocation>
</comment>
<dbReference type="GO" id="GO:0000166">
    <property type="term" value="F:nucleotide binding"/>
    <property type="evidence" value="ECO:0007669"/>
    <property type="project" value="UniProtKB-KW"/>
</dbReference>
<sequence>MTQTHTISVGGAYDVVIGDGVWDRLVELIGDQAQRVLLVHPPTLPTYAESVRETLTAAGYDVVVAPVPDAERAKTAEVAAGLWQVLGQHGFTRTDAVVGLGGGATTDLAGFVAASWLRGVPVVQVPTTLLGMVDAAVGGKTGINTAEGKNLVGAFHPPVGVLADLSTLRTLPHADLVAGMAEVVKCGFIADPRILELIEADPTAALDVDGPVLRELVERAVQVKADVVSQDLRESSLREILNYGHTFGHAIEQVEQYSWRHGEAVAVGMVYVAELAHAAGLLPADDVVRHRRVLTSLGLPTSYAGGRWEDLLAAMRRDKKTRGSLLRFVALEGVGRPTRLEGPADALLQGAYAAISEHVS</sequence>
<keyword evidence="14 17" id="KW-0057">Aromatic amino acid biosynthesis</keyword>
<dbReference type="EC" id="4.2.3.4" evidence="6 17"/>
<dbReference type="InterPro" id="IPR030963">
    <property type="entry name" value="DHQ_synth_fam"/>
</dbReference>
<evidence type="ECO:0000313" key="20">
    <source>
        <dbReference type="EMBL" id="AKU16709.1"/>
    </source>
</evidence>
<dbReference type="HAMAP" id="MF_00110">
    <property type="entry name" value="DHQ_synthase"/>
    <property type="match status" value="1"/>
</dbReference>
<evidence type="ECO:0000256" key="12">
    <source>
        <dbReference type="ARBA" id="ARBA00022833"/>
    </source>
</evidence>
<keyword evidence="13 17" id="KW-0520">NAD</keyword>
<keyword evidence="10 17" id="KW-0479">Metal-binding</keyword>
<feature type="domain" description="3-dehydroquinate synthase N-terminal" evidence="18">
    <location>
        <begin position="66"/>
        <end position="176"/>
    </location>
</feature>
<keyword evidence="9 17" id="KW-0028">Amino-acid biosynthesis</keyword>
<feature type="binding site" evidence="17">
    <location>
        <position position="149"/>
    </location>
    <ligand>
        <name>NAD(+)</name>
        <dbReference type="ChEBI" id="CHEBI:57540"/>
    </ligand>
</feature>
<comment type="cofactor">
    <cofactor evidence="17">
        <name>Co(2+)</name>
        <dbReference type="ChEBI" id="CHEBI:48828"/>
    </cofactor>
    <cofactor evidence="17">
        <name>Zn(2+)</name>
        <dbReference type="ChEBI" id="CHEBI:29105"/>
    </cofactor>
    <text evidence="17">Binds 1 divalent metal cation per subunit. Can use either Co(2+) or Zn(2+).</text>
</comment>
<evidence type="ECO:0000259" key="18">
    <source>
        <dbReference type="Pfam" id="PF01761"/>
    </source>
</evidence>
<dbReference type="RefSeq" id="WP_052592327.1">
    <property type="nucleotide sequence ID" value="NZ_CP011112.1"/>
</dbReference>
<feature type="domain" description="3-dehydroquinate synthase C-terminal" evidence="19">
    <location>
        <begin position="179"/>
        <end position="321"/>
    </location>
</feature>
<evidence type="ECO:0000256" key="3">
    <source>
        <dbReference type="ARBA" id="ARBA00004496"/>
    </source>
</evidence>
<feature type="binding site" evidence="17">
    <location>
        <position position="245"/>
    </location>
    <ligand>
        <name>Zn(2+)</name>
        <dbReference type="ChEBI" id="CHEBI:29105"/>
    </ligand>
</feature>